<dbReference type="InterPro" id="IPR002797">
    <property type="entry name" value="Polysacc_synth"/>
</dbReference>
<feature type="transmembrane region" description="Helical" evidence="6">
    <location>
        <begin position="280"/>
        <end position="303"/>
    </location>
</feature>
<dbReference type="RefSeq" id="WP_074230386.1">
    <property type="nucleotide sequence ID" value="NZ_FSRQ01000002.1"/>
</dbReference>
<dbReference type="InterPro" id="IPR050833">
    <property type="entry name" value="Poly_Biosynth_Transport"/>
</dbReference>
<evidence type="ECO:0000313" key="8">
    <source>
        <dbReference type="Proteomes" id="UP000184782"/>
    </source>
</evidence>
<name>A0A1N6H4R6_9FLAO</name>
<evidence type="ECO:0000256" key="6">
    <source>
        <dbReference type="SAM" id="Phobius"/>
    </source>
</evidence>
<keyword evidence="3 6" id="KW-0812">Transmembrane</keyword>
<feature type="transmembrane region" description="Helical" evidence="6">
    <location>
        <begin position="130"/>
        <end position="153"/>
    </location>
</feature>
<evidence type="ECO:0000256" key="4">
    <source>
        <dbReference type="ARBA" id="ARBA00022989"/>
    </source>
</evidence>
<dbReference type="Pfam" id="PF01943">
    <property type="entry name" value="Polysacc_synt"/>
    <property type="match status" value="1"/>
</dbReference>
<feature type="transmembrane region" description="Helical" evidence="6">
    <location>
        <begin position="38"/>
        <end position="61"/>
    </location>
</feature>
<feature type="transmembrane region" description="Helical" evidence="6">
    <location>
        <begin position="315"/>
        <end position="336"/>
    </location>
</feature>
<dbReference type="GO" id="GO:0005886">
    <property type="term" value="C:plasma membrane"/>
    <property type="evidence" value="ECO:0007669"/>
    <property type="project" value="UniProtKB-SubCell"/>
</dbReference>
<keyword evidence="4 6" id="KW-1133">Transmembrane helix</keyword>
<evidence type="ECO:0000256" key="3">
    <source>
        <dbReference type="ARBA" id="ARBA00022692"/>
    </source>
</evidence>
<dbReference type="PANTHER" id="PTHR30250:SF11">
    <property type="entry name" value="O-ANTIGEN TRANSPORTER-RELATED"/>
    <property type="match status" value="1"/>
</dbReference>
<dbReference type="EMBL" id="FSRQ01000002">
    <property type="protein sequence ID" value="SIO14808.1"/>
    <property type="molecule type" value="Genomic_DNA"/>
</dbReference>
<feature type="transmembrane region" description="Helical" evidence="6">
    <location>
        <begin position="202"/>
        <end position="224"/>
    </location>
</feature>
<feature type="transmembrane region" description="Helical" evidence="6">
    <location>
        <begin position="368"/>
        <end position="391"/>
    </location>
</feature>
<gene>
    <name evidence="7" type="ORF">SAMN05421769_2209</name>
</gene>
<sequence length="420" mass="47851">MKQLKVVQTFISRFLILILSFGLVIFSTNMWGSEGKGTISIVIANVALVSFFSSIFSGSSTSYFARKFKVEQVLVYSYLWSLIVGTAVPLIFSFAAIQNEFLYYLIGISVLSSLLSTNISLFIGTQNIRFFNIYTVLQQLVHVLFIAILIYIVKLKDVSVYFLAQIFCLAFLFLTSLFLILKKCKFSEFSFSKSVFINMFEYGWKTQLSTFIQFLNYRLSFYFLEYFEGIAIVGIFSIGITFSEAIWTITRSIAVVLYSDVVNSESREESIVKTKSSLKLSFTLMLVFIFGILIIPDFVYPFIFGKEFSETKLIMLLLAPGILAIAVSDMIGYYFSGIKELKILNIKSIVGLLITVTFSFFAIPKWGIWGACFVTTLSYVVSAAILFWKFYQSTDFKIKDYIISKDEINTLIKTFSKKSN</sequence>
<dbReference type="AlphaFoldDB" id="A0A1N6H4R6"/>
<dbReference type="Proteomes" id="UP000184782">
    <property type="component" value="Unassembled WGS sequence"/>
</dbReference>
<feature type="transmembrane region" description="Helical" evidence="6">
    <location>
        <begin position="230"/>
        <end position="259"/>
    </location>
</feature>
<evidence type="ECO:0000256" key="1">
    <source>
        <dbReference type="ARBA" id="ARBA00004651"/>
    </source>
</evidence>
<feature type="transmembrane region" description="Helical" evidence="6">
    <location>
        <begin position="73"/>
        <end position="95"/>
    </location>
</feature>
<comment type="subcellular location">
    <subcellularLocation>
        <location evidence="1">Cell membrane</location>
        <topology evidence="1">Multi-pass membrane protein</topology>
    </subcellularLocation>
</comment>
<feature type="transmembrane region" description="Helical" evidence="6">
    <location>
        <begin position="12"/>
        <end position="32"/>
    </location>
</feature>
<keyword evidence="2" id="KW-1003">Cell membrane</keyword>
<keyword evidence="8" id="KW-1185">Reference proteome</keyword>
<reference evidence="8" key="1">
    <citation type="submission" date="2016-12" db="EMBL/GenBank/DDBJ databases">
        <authorList>
            <person name="Varghese N."/>
            <person name="Submissions S."/>
        </authorList>
    </citation>
    <scope>NUCLEOTIDE SEQUENCE [LARGE SCALE GENOMIC DNA]</scope>
    <source>
        <strain evidence="8">DSM 16779</strain>
    </source>
</reference>
<feature type="transmembrane region" description="Helical" evidence="6">
    <location>
        <begin position="159"/>
        <end position="181"/>
    </location>
</feature>
<evidence type="ECO:0000256" key="2">
    <source>
        <dbReference type="ARBA" id="ARBA00022475"/>
    </source>
</evidence>
<evidence type="ECO:0000313" key="7">
    <source>
        <dbReference type="EMBL" id="SIO14808.1"/>
    </source>
</evidence>
<protein>
    <submittedName>
        <fullName evidence="7">Membrane protein involved in the export of O-antigen and teichoic acid</fullName>
    </submittedName>
</protein>
<evidence type="ECO:0000256" key="5">
    <source>
        <dbReference type="ARBA" id="ARBA00023136"/>
    </source>
</evidence>
<proteinExistence type="predicted"/>
<dbReference type="PANTHER" id="PTHR30250">
    <property type="entry name" value="PST FAMILY PREDICTED COLANIC ACID TRANSPORTER"/>
    <property type="match status" value="1"/>
</dbReference>
<feature type="transmembrane region" description="Helical" evidence="6">
    <location>
        <begin position="101"/>
        <end position="123"/>
    </location>
</feature>
<feature type="transmembrane region" description="Helical" evidence="6">
    <location>
        <begin position="343"/>
        <end position="362"/>
    </location>
</feature>
<dbReference type="STRING" id="59733.SAMN05421769_2209"/>
<accession>A0A1N6H4R6</accession>
<organism evidence="7 8">
    <name type="scientific">Chryseobacterium scophthalmum</name>
    <dbReference type="NCBI Taxonomy" id="59733"/>
    <lineage>
        <taxon>Bacteria</taxon>
        <taxon>Pseudomonadati</taxon>
        <taxon>Bacteroidota</taxon>
        <taxon>Flavobacteriia</taxon>
        <taxon>Flavobacteriales</taxon>
        <taxon>Weeksellaceae</taxon>
        <taxon>Chryseobacterium group</taxon>
        <taxon>Chryseobacterium</taxon>
    </lineage>
</organism>
<dbReference type="OrthoDB" id="870113at2"/>
<keyword evidence="5 6" id="KW-0472">Membrane</keyword>